<dbReference type="InterPro" id="IPR012349">
    <property type="entry name" value="Split_barrel_FMN-bd"/>
</dbReference>
<keyword evidence="3" id="KW-0288">FMN</keyword>
<protein>
    <submittedName>
        <fullName evidence="6">Flavin reductase domain protein FMN-binding protein</fullName>
    </submittedName>
</protein>
<evidence type="ECO:0000259" key="5">
    <source>
        <dbReference type="SMART" id="SM00903"/>
    </source>
</evidence>
<evidence type="ECO:0000313" key="7">
    <source>
        <dbReference type="Proteomes" id="UP000002033"/>
    </source>
</evidence>
<dbReference type="Gene3D" id="2.30.110.10">
    <property type="entry name" value="Electron Transport, Fmn-binding Protein, Chain A"/>
    <property type="match status" value="1"/>
</dbReference>
<comment type="similarity">
    <text evidence="4">Belongs to the flavoredoxin family.</text>
</comment>
<dbReference type="InterPro" id="IPR002563">
    <property type="entry name" value="Flavin_Rdtase-like_dom"/>
</dbReference>
<keyword evidence="2" id="KW-0285">Flavoprotein</keyword>
<dbReference type="GO" id="GO:0016646">
    <property type="term" value="F:oxidoreductase activity, acting on the CH-NH group of donors, NAD or NADP as acceptor"/>
    <property type="evidence" value="ECO:0007669"/>
    <property type="project" value="UniProtKB-ARBA"/>
</dbReference>
<dbReference type="SUPFAM" id="SSF50475">
    <property type="entry name" value="FMN-binding split barrel"/>
    <property type="match status" value="1"/>
</dbReference>
<evidence type="ECO:0000256" key="3">
    <source>
        <dbReference type="ARBA" id="ARBA00022643"/>
    </source>
</evidence>
<dbReference type="OrthoDB" id="9783347at2"/>
<name>D8JVI9_HYPDA</name>
<evidence type="ECO:0000256" key="1">
    <source>
        <dbReference type="ARBA" id="ARBA00001917"/>
    </source>
</evidence>
<dbReference type="PANTHER" id="PTHR33798:SF5">
    <property type="entry name" value="FLAVIN REDUCTASE LIKE DOMAIN-CONTAINING PROTEIN"/>
    <property type="match status" value="1"/>
</dbReference>
<sequence>MEFNFERLAADDRYKILTSTIVPRPIAWVSSISKNGVRNAAPFSFFNAMSKTPPIIAIGIQANADGSMKDSACNILDTREFVVNLVPRAVAEAMNLTSVDAPPDVDELSMADLATLPSVKVKPERIAASPVAFECRLHTPIEVAPSQLIVLGEIVHAHVADEFVLDAEKHYIDTPALDLVGRLHGRDWYSTTSDIFQIERPTSYSVRSGRGG</sequence>
<dbReference type="Pfam" id="PF01613">
    <property type="entry name" value="Flavin_Reduct"/>
    <property type="match status" value="1"/>
</dbReference>
<proteinExistence type="inferred from homology"/>
<evidence type="ECO:0000256" key="4">
    <source>
        <dbReference type="ARBA" id="ARBA00038054"/>
    </source>
</evidence>
<feature type="domain" description="Flavin reductase like" evidence="5">
    <location>
        <begin position="19"/>
        <end position="173"/>
    </location>
</feature>
<dbReference type="HOGENOM" id="CLU_059021_3_1_5"/>
<reference evidence="7" key="1">
    <citation type="journal article" date="2011" name="J. Bacteriol.">
        <title>Genome sequences of eight morphologically diverse alphaproteobacteria.</title>
        <authorList>
            <consortium name="US DOE Joint Genome Institute"/>
            <person name="Brown P.J."/>
            <person name="Kysela D.T."/>
            <person name="Buechlein A."/>
            <person name="Hemmerich C."/>
            <person name="Brun Y.V."/>
        </authorList>
    </citation>
    <scope>NUCLEOTIDE SEQUENCE [LARGE SCALE GENOMIC DNA]</scope>
    <source>
        <strain evidence="7">ATCC 51888 / DSM 1869 / NCIB 11706 / TK 0415</strain>
    </source>
</reference>
<dbReference type="RefSeq" id="WP_013217002.1">
    <property type="nucleotide sequence ID" value="NC_014313.1"/>
</dbReference>
<dbReference type="eggNOG" id="COG1853">
    <property type="taxonomic scope" value="Bacteria"/>
</dbReference>
<dbReference type="KEGG" id="hdn:Hden_3048"/>
<keyword evidence="7" id="KW-1185">Reference proteome</keyword>
<comment type="cofactor">
    <cofactor evidence="1">
        <name>FMN</name>
        <dbReference type="ChEBI" id="CHEBI:58210"/>
    </cofactor>
</comment>
<dbReference type="Proteomes" id="UP000002033">
    <property type="component" value="Chromosome"/>
</dbReference>
<organism evidence="6 7">
    <name type="scientific">Hyphomicrobium denitrificans (strain ATCC 51888 / DSM 1869 / NCIMB 11706 / TK 0415)</name>
    <dbReference type="NCBI Taxonomy" id="582899"/>
    <lineage>
        <taxon>Bacteria</taxon>
        <taxon>Pseudomonadati</taxon>
        <taxon>Pseudomonadota</taxon>
        <taxon>Alphaproteobacteria</taxon>
        <taxon>Hyphomicrobiales</taxon>
        <taxon>Hyphomicrobiaceae</taxon>
        <taxon>Hyphomicrobium</taxon>
    </lineage>
</organism>
<evidence type="ECO:0000313" key="6">
    <source>
        <dbReference type="EMBL" id="ADJ24843.1"/>
    </source>
</evidence>
<dbReference type="GO" id="GO:0010181">
    <property type="term" value="F:FMN binding"/>
    <property type="evidence" value="ECO:0007669"/>
    <property type="project" value="InterPro"/>
</dbReference>
<evidence type="ECO:0000256" key="2">
    <source>
        <dbReference type="ARBA" id="ARBA00022630"/>
    </source>
</evidence>
<dbReference type="PANTHER" id="PTHR33798">
    <property type="entry name" value="FLAVOPROTEIN OXYGENASE"/>
    <property type="match status" value="1"/>
</dbReference>
<accession>D8JVI9</accession>
<dbReference type="SMART" id="SM00903">
    <property type="entry name" value="Flavin_Reduct"/>
    <property type="match status" value="1"/>
</dbReference>
<dbReference type="EMBL" id="CP002083">
    <property type="protein sequence ID" value="ADJ24843.1"/>
    <property type="molecule type" value="Genomic_DNA"/>
</dbReference>
<dbReference type="STRING" id="582899.Hden_3048"/>
<dbReference type="AlphaFoldDB" id="D8JVI9"/>
<gene>
    <name evidence="6" type="ordered locus">Hden_3048</name>
</gene>